<evidence type="ECO:0000313" key="2">
    <source>
        <dbReference type="Proteomes" id="UP001201812"/>
    </source>
</evidence>
<dbReference type="Proteomes" id="UP001201812">
    <property type="component" value="Unassembled WGS sequence"/>
</dbReference>
<reference evidence="1" key="1">
    <citation type="submission" date="2022-01" db="EMBL/GenBank/DDBJ databases">
        <title>Genome Sequence Resource for Two Populations of Ditylenchus destructor, the Migratory Endoparasitic Phytonematode.</title>
        <authorList>
            <person name="Zhang H."/>
            <person name="Lin R."/>
            <person name="Xie B."/>
        </authorList>
    </citation>
    <scope>NUCLEOTIDE SEQUENCE</scope>
    <source>
        <strain evidence="1">BazhouSP</strain>
    </source>
</reference>
<dbReference type="EMBL" id="JAKKPZ010000027">
    <property type="protein sequence ID" value="KAI1710159.1"/>
    <property type="molecule type" value="Genomic_DNA"/>
</dbReference>
<accession>A0AAD4MYC4</accession>
<proteinExistence type="predicted"/>
<comment type="caution">
    <text evidence="1">The sequence shown here is derived from an EMBL/GenBank/DDBJ whole genome shotgun (WGS) entry which is preliminary data.</text>
</comment>
<dbReference type="AlphaFoldDB" id="A0AAD4MYC4"/>
<sequence length="105" mass="12423">MGLPGRLWHFLRISGSLFDFAFYSCSLTASPNFRLQYHLWEREKAVNEKPSRCPAGSDIFSTSMDFYRNPITSRVFLLSFRLWRLFKVFLVKSVNDQSLLCFERQ</sequence>
<gene>
    <name evidence="1" type="ORF">DdX_10833</name>
</gene>
<keyword evidence="2" id="KW-1185">Reference proteome</keyword>
<name>A0AAD4MYC4_9BILA</name>
<protein>
    <submittedName>
        <fullName evidence="1">Uncharacterized protein</fullName>
    </submittedName>
</protein>
<organism evidence="1 2">
    <name type="scientific">Ditylenchus destructor</name>
    <dbReference type="NCBI Taxonomy" id="166010"/>
    <lineage>
        <taxon>Eukaryota</taxon>
        <taxon>Metazoa</taxon>
        <taxon>Ecdysozoa</taxon>
        <taxon>Nematoda</taxon>
        <taxon>Chromadorea</taxon>
        <taxon>Rhabditida</taxon>
        <taxon>Tylenchina</taxon>
        <taxon>Tylenchomorpha</taxon>
        <taxon>Sphaerularioidea</taxon>
        <taxon>Anguinidae</taxon>
        <taxon>Anguininae</taxon>
        <taxon>Ditylenchus</taxon>
    </lineage>
</organism>
<evidence type="ECO:0000313" key="1">
    <source>
        <dbReference type="EMBL" id="KAI1710159.1"/>
    </source>
</evidence>